<keyword evidence="6 9" id="KW-1133">Transmembrane helix</keyword>
<geneLocation type="mitochondrion" evidence="11"/>
<name>A0AA49X7J6_9BIVA</name>
<dbReference type="InterPro" id="IPR033945">
    <property type="entry name" value="Cyt_c_oxase_su3_dom"/>
</dbReference>
<dbReference type="GO" id="GO:0016020">
    <property type="term" value="C:membrane"/>
    <property type="evidence" value="ECO:0007669"/>
    <property type="project" value="UniProtKB-SubCell"/>
</dbReference>
<feature type="transmembrane region" description="Helical" evidence="9">
    <location>
        <begin position="406"/>
        <end position="426"/>
    </location>
</feature>
<dbReference type="InterPro" id="IPR035973">
    <property type="entry name" value="Cyt_c_oxidase_su3-like_sf"/>
</dbReference>
<dbReference type="InterPro" id="IPR000298">
    <property type="entry name" value="Cyt_c_oxidase-like_su3"/>
</dbReference>
<feature type="transmembrane region" description="Helical" evidence="9">
    <location>
        <begin position="25"/>
        <end position="44"/>
    </location>
</feature>
<keyword evidence="7 9" id="KW-0472">Membrane</keyword>
<comment type="subcellular location">
    <subcellularLocation>
        <location evidence="1">Membrane</location>
        <topology evidence="1">Multi-pass membrane protein</topology>
    </subcellularLocation>
</comment>
<comment type="function">
    <text evidence="8">Component of the cytochrome c oxidase, the last enzyme in the mitochondrial electron transport chain which drives oxidative phosphorylation. The respiratory chain contains 3 multisubunit complexes succinate dehydrogenase (complex II, CII), ubiquinol-cytochrome c oxidoreductase (cytochrome b-c1 complex, complex III, CIII) and cytochrome c oxidase (complex IV, CIV), that cooperate to transfer electrons derived from NADH and succinate to molecular oxygen, creating an electrochemical gradient over the inner membrane that drives transmembrane transport and the ATP synthase. Cytochrome c oxidase is the component of the respiratory chain that catalyzes the reduction of oxygen to water. Electrons originating from reduced cytochrome c in the intermembrane space (IMS) are transferred via the dinuclear copper A center (CU(A)) of subunit 2 and heme A of subunit 1 to the active site in subunit 1, a binuclear center (BNC) formed by heme A3 and copper B (CU(B)). The BNC reduces molecular oxygen to 2 water molecules using 4 electrons from cytochrome c in the IMS and 4 protons from the mitochondrial matrix.</text>
</comment>
<dbReference type="PANTHER" id="PTHR11403:SF7">
    <property type="entry name" value="CYTOCHROME C OXIDASE SUBUNIT 3"/>
    <property type="match status" value="1"/>
</dbReference>
<evidence type="ECO:0000256" key="7">
    <source>
        <dbReference type="ARBA" id="ARBA00023136"/>
    </source>
</evidence>
<feature type="domain" description="Heme-copper oxidase subunit III family profile" evidence="10">
    <location>
        <begin position="13"/>
        <end position="427"/>
    </location>
</feature>
<dbReference type="PANTHER" id="PTHR11403">
    <property type="entry name" value="CYTOCHROME C OXIDASE SUBUNIT III"/>
    <property type="match status" value="1"/>
</dbReference>
<dbReference type="CDD" id="cd01665">
    <property type="entry name" value="Cyt_c_Oxidase_III"/>
    <property type="match status" value="1"/>
</dbReference>
<evidence type="ECO:0000256" key="5">
    <source>
        <dbReference type="ARBA" id="ARBA00022967"/>
    </source>
</evidence>
<dbReference type="RefSeq" id="YP_010939926.1">
    <property type="nucleotide sequence ID" value="NC_082224.1"/>
</dbReference>
<dbReference type="Gene3D" id="1.10.287.70">
    <property type="match status" value="1"/>
</dbReference>
<dbReference type="Pfam" id="PF00510">
    <property type="entry name" value="COX3"/>
    <property type="match status" value="2"/>
</dbReference>
<evidence type="ECO:0000256" key="1">
    <source>
        <dbReference type="ARBA" id="ARBA00004141"/>
    </source>
</evidence>
<reference evidence="11" key="1">
    <citation type="journal article" date="2023" name="Int J Biol">
        <title>Comparative analysis of the mitochondrial genomes of the family Mactridae (Mollusca: Venerida) and their phylogenetic implications.</title>
        <authorList>
            <person name="Ma P."/>
            <person name="Liu Y."/>
            <person name="Wang J."/>
            <person name="Chen Y."/>
            <person name="Zhang Z."/>
            <person name="Zhang T."/>
            <person name="Wang H."/>
        </authorList>
    </citation>
    <scope>NUCLEOTIDE SEQUENCE</scope>
</reference>
<evidence type="ECO:0000256" key="6">
    <source>
        <dbReference type="ARBA" id="ARBA00022989"/>
    </source>
</evidence>
<keyword evidence="5" id="KW-1278">Translocase</keyword>
<feature type="transmembrane region" description="Helical" evidence="9">
    <location>
        <begin position="92"/>
        <end position="116"/>
    </location>
</feature>
<dbReference type="InterPro" id="IPR024791">
    <property type="entry name" value="Cyt_c/ubiquinol_Oxase_su3"/>
</dbReference>
<sequence length="428" mass="48177">MPIKWLGGSKVHKSTGYHLVDISPWPVVVSLSVLGVTSSMVGLFNMGTSKMAWSFMIGCVMLLILGAMRWWSDIILESTYLGRHTNLVVKTLRMGMALFILSEVFFFVSFFWAFFYAMIGEISMNKVGQWPPVGVKAISPWGVPALNTIILLASGVSVTCAHKGVRVHNKCPVFNTNHKVDGFGWQLHSSKALFSIVWGSSLVNGFRSFFHWGNTSQIPYPSGELGFPGKDVLSLSKSEAAQKLTWKTRFESNLEKFEGKGSELGSVLPGGYGSEMVLQLSDVKSGSFFPGSSSFWREQLALSLSNNSRFEEKRREGEAYRLYTLFFLGWTVFLGVVFTALQAEEYYMASFTIADSIYGSSFFMMTGFHGAHVLAGTMFLIVVFIRTWRYHFCQHTHYFGFDAAVWYWHFVDVVWVGLFGVVYIWGYL</sequence>
<keyword evidence="4 8" id="KW-0812">Transmembrane</keyword>
<evidence type="ECO:0000256" key="4">
    <source>
        <dbReference type="ARBA" id="ARBA00022692"/>
    </source>
</evidence>
<dbReference type="GeneID" id="84361435"/>
<keyword evidence="8 11" id="KW-0496">Mitochondrion</keyword>
<evidence type="ECO:0000256" key="2">
    <source>
        <dbReference type="ARBA" id="ARBA00010581"/>
    </source>
</evidence>
<proteinExistence type="inferred from homology"/>
<dbReference type="Gene3D" id="1.20.120.80">
    <property type="entry name" value="Cytochrome c oxidase, subunit III, four-helix bundle"/>
    <property type="match status" value="2"/>
</dbReference>
<reference evidence="11" key="2">
    <citation type="submission" date="2023-01" db="EMBL/GenBank/DDBJ databases">
        <authorList>
            <person name="Ma P."/>
            <person name="Wang H."/>
            <person name="Liu Y."/>
        </authorList>
    </citation>
    <scope>NUCLEOTIDE SEQUENCE</scope>
</reference>
<dbReference type="EMBL" id="OQ197853">
    <property type="protein sequence ID" value="WLK25949.1"/>
    <property type="molecule type" value="Genomic_DNA"/>
</dbReference>
<evidence type="ECO:0000256" key="8">
    <source>
        <dbReference type="RuleBase" id="RU003375"/>
    </source>
</evidence>
<dbReference type="SUPFAM" id="SSF81452">
    <property type="entry name" value="Cytochrome c oxidase subunit III-like"/>
    <property type="match status" value="2"/>
</dbReference>
<organism evidence="11">
    <name type="scientific">Raeta pulchella</name>
    <dbReference type="NCBI Taxonomy" id="2109557"/>
    <lineage>
        <taxon>Eukaryota</taxon>
        <taxon>Metazoa</taxon>
        <taxon>Spiralia</taxon>
        <taxon>Lophotrochozoa</taxon>
        <taxon>Mollusca</taxon>
        <taxon>Bivalvia</taxon>
        <taxon>Autobranchia</taxon>
        <taxon>Heteroconchia</taxon>
        <taxon>Euheterodonta</taxon>
        <taxon>Imparidentia</taxon>
        <taxon>Neoheterodontei</taxon>
        <taxon>Venerida</taxon>
        <taxon>Mactroidea</taxon>
        <taxon>Anatinellidae</taxon>
        <taxon>Raeta</taxon>
    </lineage>
</organism>
<dbReference type="GO" id="GO:0019646">
    <property type="term" value="P:aerobic electron transport chain"/>
    <property type="evidence" value="ECO:0007669"/>
    <property type="project" value="InterPro"/>
</dbReference>
<feature type="transmembrane region" description="Helical" evidence="9">
    <location>
        <begin position="322"/>
        <end position="341"/>
    </location>
</feature>
<accession>A0AA49X7J6</accession>
<dbReference type="InterPro" id="IPR013833">
    <property type="entry name" value="Cyt_c_oxidase_su3_a-hlx"/>
</dbReference>
<evidence type="ECO:0000259" key="10">
    <source>
        <dbReference type="PROSITE" id="PS50253"/>
    </source>
</evidence>
<dbReference type="GO" id="GO:0004129">
    <property type="term" value="F:cytochrome-c oxidase activity"/>
    <property type="evidence" value="ECO:0007669"/>
    <property type="project" value="InterPro"/>
</dbReference>
<feature type="transmembrane region" description="Helical" evidence="9">
    <location>
        <begin position="361"/>
        <end position="385"/>
    </location>
</feature>
<evidence type="ECO:0000256" key="9">
    <source>
        <dbReference type="SAM" id="Phobius"/>
    </source>
</evidence>
<dbReference type="PROSITE" id="PS50253">
    <property type="entry name" value="COX3"/>
    <property type="match status" value="1"/>
</dbReference>
<evidence type="ECO:0000256" key="3">
    <source>
        <dbReference type="ARBA" id="ARBA00015944"/>
    </source>
</evidence>
<feature type="transmembrane region" description="Helical" evidence="9">
    <location>
        <begin position="51"/>
        <end position="72"/>
    </location>
</feature>
<evidence type="ECO:0000313" key="11">
    <source>
        <dbReference type="EMBL" id="WLK25949.1"/>
    </source>
</evidence>
<comment type="similarity">
    <text evidence="2 8">Belongs to the cytochrome c oxidase subunit 3 family.</text>
</comment>
<protein>
    <recommendedName>
        <fullName evidence="3 8">Cytochrome c oxidase subunit 3</fullName>
    </recommendedName>
</protein>
<dbReference type="AlphaFoldDB" id="A0AA49X7J6"/>
<gene>
    <name evidence="11" type="primary">cox3</name>
</gene>